<sequence>MRTNVGGSPRQFKVSLGLHVRHKHRRTRTTAEENKALDVRLLRNPPGRAVVPYSPKTELEDSNLRFLIYHFVTVVSASSVTNVGPRFEWFPLAVRDEAFFHAVISSTSSHAAYLQQVELPANFYFHRGTAIRLLNRRIERGAHDEGTINTVAVFSQQESFEGRAETALTHVHGLLSIVSAAGGPHSEKLSPHTRRHIYLTDLAACIALKSKPLLTPALDVSNPEKYFRKPSVLTASHARTFGARLYNYTNSTLSDHAVNVLWGLRNVSKILEAIRNGTEQLDTPSATDIQFTDRVEVLERLVHPLWYIENPASPQHPIFQTFGWTCCIYIYTILRELPKELGMNIMLANRIKTTLEACQDLNVLLATFQDLLLWQMFICGRVADFRDRPFFVQQATKILMIRKIENPEEIMAVTTAFLWPERYEGFRSEVNDEFGAEAGNSDFSEGVEEYN</sequence>
<dbReference type="AlphaFoldDB" id="A0A194WZ90"/>
<evidence type="ECO:0000313" key="2">
    <source>
        <dbReference type="Proteomes" id="UP000070700"/>
    </source>
</evidence>
<reference evidence="1 2" key="1">
    <citation type="submission" date="2015-10" db="EMBL/GenBank/DDBJ databases">
        <title>Full genome of DAOMC 229536 Phialocephala scopiformis, a fungal endophyte of spruce producing the potent anti-insectan compound rugulosin.</title>
        <authorList>
            <consortium name="DOE Joint Genome Institute"/>
            <person name="Walker A.K."/>
            <person name="Frasz S.L."/>
            <person name="Seifert K.A."/>
            <person name="Miller J.D."/>
            <person name="Mondo S.J."/>
            <person name="Labutti K."/>
            <person name="Lipzen A."/>
            <person name="Dockter R."/>
            <person name="Kennedy M."/>
            <person name="Grigoriev I.V."/>
            <person name="Spatafora J.W."/>
        </authorList>
    </citation>
    <scope>NUCLEOTIDE SEQUENCE [LARGE SCALE GENOMIC DNA]</scope>
    <source>
        <strain evidence="1 2">CBS 120377</strain>
    </source>
</reference>
<proteinExistence type="predicted"/>
<dbReference type="EMBL" id="KQ947423">
    <property type="protein sequence ID" value="KUJ13029.1"/>
    <property type="molecule type" value="Genomic_DNA"/>
</dbReference>
<gene>
    <name evidence="1" type="ORF">LY89DRAFT_785555</name>
</gene>
<dbReference type="InParanoid" id="A0A194WZ90"/>
<dbReference type="RefSeq" id="XP_018067384.1">
    <property type="nucleotide sequence ID" value="XM_018222902.1"/>
</dbReference>
<protein>
    <submittedName>
        <fullName evidence="1">Uncharacterized protein</fullName>
    </submittedName>
</protein>
<dbReference type="PANTHER" id="PTHR37540:SF5">
    <property type="entry name" value="TRANSCRIPTION FACTOR DOMAIN-CONTAINING PROTEIN"/>
    <property type="match status" value="1"/>
</dbReference>
<dbReference type="GeneID" id="28832628"/>
<organism evidence="1 2">
    <name type="scientific">Mollisia scopiformis</name>
    <name type="common">Conifer needle endophyte fungus</name>
    <name type="synonym">Phialocephala scopiformis</name>
    <dbReference type="NCBI Taxonomy" id="149040"/>
    <lineage>
        <taxon>Eukaryota</taxon>
        <taxon>Fungi</taxon>
        <taxon>Dikarya</taxon>
        <taxon>Ascomycota</taxon>
        <taxon>Pezizomycotina</taxon>
        <taxon>Leotiomycetes</taxon>
        <taxon>Helotiales</taxon>
        <taxon>Mollisiaceae</taxon>
        <taxon>Mollisia</taxon>
    </lineage>
</organism>
<dbReference type="Proteomes" id="UP000070700">
    <property type="component" value="Unassembled WGS sequence"/>
</dbReference>
<name>A0A194WZ90_MOLSC</name>
<dbReference type="KEGG" id="psco:LY89DRAFT_785555"/>
<dbReference type="OrthoDB" id="4158087at2759"/>
<dbReference type="InterPro" id="IPR021858">
    <property type="entry name" value="Fun_TF"/>
</dbReference>
<dbReference type="PANTHER" id="PTHR37540">
    <property type="entry name" value="TRANSCRIPTION FACTOR (ACR-2), PUTATIVE-RELATED-RELATED"/>
    <property type="match status" value="1"/>
</dbReference>
<keyword evidence="2" id="KW-1185">Reference proteome</keyword>
<accession>A0A194WZ90</accession>
<evidence type="ECO:0000313" key="1">
    <source>
        <dbReference type="EMBL" id="KUJ13029.1"/>
    </source>
</evidence>
<dbReference type="Pfam" id="PF11951">
    <property type="entry name" value="Fungal_trans_2"/>
    <property type="match status" value="1"/>
</dbReference>